<keyword evidence="4" id="KW-1185">Reference proteome</keyword>
<evidence type="ECO:0000313" key="4">
    <source>
        <dbReference type="Proteomes" id="UP001214250"/>
    </source>
</evidence>
<dbReference type="Pfam" id="PF01381">
    <property type="entry name" value="HTH_3"/>
    <property type="match status" value="1"/>
</dbReference>
<dbReference type="PROSITE" id="PS50943">
    <property type="entry name" value="HTH_CROC1"/>
    <property type="match status" value="1"/>
</dbReference>
<dbReference type="EMBL" id="CP117812">
    <property type="protein sequence ID" value="WDE98628.1"/>
    <property type="molecule type" value="Genomic_DNA"/>
</dbReference>
<accession>A0ABY7VWM8</accession>
<gene>
    <name evidence="3" type="ORF">PQO03_12350</name>
</gene>
<feature type="domain" description="HTH cro/C1-type" evidence="2">
    <location>
        <begin position="29"/>
        <end position="83"/>
    </location>
</feature>
<dbReference type="InterPro" id="IPR010982">
    <property type="entry name" value="Lambda_DNA-bd_dom_sf"/>
</dbReference>
<dbReference type="Proteomes" id="UP001214250">
    <property type="component" value="Chromosome 2"/>
</dbReference>
<dbReference type="NCBIfam" id="TIGR02607">
    <property type="entry name" value="antidote_HigA"/>
    <property type="match status" value="1"/>
</dbReference>
<evidence type="ECO:0000256" key="1">
    <source>
        <dbReference type="ARBA" id="ARBA00023125"/>
    </source>
</evidence>
<dbReference type="Gene3D" id="1.10.260.40">
    <property type="entry name" value="lambda repressor-like DNA-binding domains"/>
    <property type="match status" value="1"/>
</dbReference>
<dbReference type="SMART" id="SM00530">
    <property type="entry name" value="HTH_XRE"/>
    <property type="match status" value="1"/>
</dbReference>
<dbReference type="InterPro" id="IPR001387">
    <property type="entry name" value="Cro/C1-type_HTH"/>
</dbReference>
<dbReference type="PANTHER" id="PTHR36924">
    <property type="entry name" value="ANTITOXIN HIGA-1"/>
    <property type="match status" value="1"/>
</dbReference>
<name>A0ABY7VWM8_9BACT</name>
<evidence type="ECO:0000259" key="2">
    <source>
        <dbReference type="PROSITE" id="PS50943"/>
    </source>
</evidence>
<dbReference type="SUPFAM" id="SSF47413">
    <property type="entry name" value="lambda repressor-like DNA-binding domains"/>
    <property type="match status" value="1"/>
</dbReference>
<keyword evidence="1" id="KW-0238">DNA-binding</keyword>
<reference evidence="3 4" key="1">
    <citation type="submission" date="2023-02" db="EMBL/GenBank/DDBJ databases">
        <title>Genome sequence of Lentisphaera profundi SAORIC-696.</title>
        <authorList>
            <person name="Kim e."/>
            <person name="Cho J.-C."/>
            <person name="Choi A."/>
            <person name="Kang I."/>
        </authorList>
    </citation>
    <scope>NUCLEOTIDE SEQUENCE [LARGE SCALE GENOMIC DNA]</scope>
    <source>
        <strain evidence="3 4">SAORIC-696</strain>
    </source>
</reference>
<dbReference type="PANTHER" id="PTHR36924:SF1">
    <property type="entry name" value="ANTITOXIN HIGA-1"/>
    <property type="match status" value="1"/>
</dbReference>
<evidence type="ECO:0000313" key="3">
    <source>
        <dbReference type="EMBL" id="WDE98628.1"/>
    </source>
</evidence>
<sequence length="112" mass="12829">MKTNLTNKDMCDWLKDNGYPLMAHPGEHVKEFLEDMNISAYKLAQDLNIPRSGISGIINGDRKITIAIGVKLSHYFSQSFPFWVNLQNNFEVNYIEKSQLEEIEKLPLAVAQ</sequence>
<dbReference type="InterPro" id="IPR013430">
    <property type="entry name" value="Toxin_antidote_HigA"/>
</dbReference>
<organism evidence="3 4">
    <name type="scientific">Lentisphaera profundi</name>
    <dbReference type="NCBI Taxonomy" id="1658616"/>
    <lineage>
        <taxon>Bacteria</taxon>
        <taxon>Pseudomonadati</taxon>
        <taxon>Lentisphaerota</taxon>
        <taxon>Lentisphaeria</taxon>
        <taxon>Lentisphaerales</taxon>
        <taxon>Lentisphaeraceae</taxon>
        <taxon>Lentisphaera</taxon>
    </lineage>
</organism>
<dbReference type="RefSeq" id="WP_274153499.1">
    <property type="nucleotide sequence ID" value="NZ_CP117812.1"/>
</dbReference>
<protein>
    <submittedName>
        <fullName evidence="3">HigA family addiction module antitoxin</fullName>
    </submittedName>
</protein>
<proteinExistence type="predicted"/>